<comment type="caution">
    <text evidence="1">The sequence shown here is derived from an EMBL/GenBank/DDBJ whole genome shotgun (WGS) entry which is preliminary data.</text>
</comment>
<protein>
    <submittedName>
        <fullName evidence="1">Uncharacterized protein</fullName>
    </submittedName>
</protein>
<reference evidence="1 2" key="1">
    <citation type="submission" date="2015-01" db="EMBL/GenBank/DDBJ databases">
        <title>Evolution of Trichinella species and genotypes.</title>
        <authorList>
            <person name="Korhonen P.K."/>
            <person name="Edoardo P."/>
            <person name="Giuseppe L.R."/>
            <person name="Gasser R.B."/>
        </authorList>
    </citation>
    <scope>NUCLEOTIDE SEQUENCE [LARGE SCALE GENOMIC DNA]</scope>
    <source>
        <strain evidence="1">ISS176</strain>
    </source>
</reference>
<evidence type="ECO:0000313" key="1">
    <source>
        <dbReference type="EMBL" id="KRZ43781.1"/>
    </source>
</evidence>
<dbReference type="InterPro" id="IPR012337">
    <property type="entry name" value="RNaseH-like_sf"/>
</dbReference>
<dbReference type="Proteomes" id="UP000054826">
    <property type="component" value="Unassembled WGS sequence"/>
</dbReference>
<accession>A0A0V1KA44</accession>
<evidence type="ECO:0000313" key="2">
    <source>
        <dbReference type="Proteomes" id="UP000054826"/>
    </source>
</evidence>
<dbReference type="SUPFAM" id="SSF53098">
    <property type="entry name" value="Ribonuclease H-like"/>
    <property type="match status" value="1"/>
</dbReference>
<gene>
    <name evidence="1" type="ORF">T4C_10908</name>
</gene>
<dbReference type="Gene3D" id="3.30.420.10">
    <property type="entry name" value="Ribonuclease H-like superfamily/Ribonuclease H"/>
    <property type="match status" value="1"/>
</dbReference>
<dbReference type="PANTHER" id="PTHR47331:SF6">
    <property type="entry name" value="DOUBLECORTIN DOMAIN-CONTAINING PROTEIN"/>
    <property type="match status" value="1"/>
</dbReference>
<dbReference type="GO" id="GO:0003676">
    <property type="term" value="F:nucleic acid binding"/>
    <property type="evidence" value="ECO:0007669"/>
    <property type="project" value="InterPro"/>
</dbReference>
<organism evidence="1 2">
    <name type="scientific">Trichinella pseudospiralis</name>
    <name type="common">Parasitic roundworm</name>
    <dbReference type="NCBI Taxonomy" id="6337"/>
    <lineage>
        <taxon>Eukaryota</taxon>
        <taxon>Metazoa</taxon>
        <taxon>Ecdysozoa</taxon>
        <taxon>Nematoda</taxon>
        <taxon>Enoplea</taxon>
        <taxon>Dorylaimia</taxon>
        <taxon>Trichinellida</taxon>
        <taxon>Trichinellidae</taxon>
        <taxon>Trichinella</taxon>
    </lineage>
</organism>
<sequence>MSKSRVAPLKTITLPRLELMAALIAAKLVGFIKNSLAIPIQRVICWTDSQIALSWIRSEAKNWKPFVKNRVELIQQLTEPKLWKYCPSENNPADLISRGTSVTKLKDCRLWWEGPPSLLNPESCEKTSDEHTQHPDALEERSLFSGISSINDDQYEYVIDPSRFQTFSKLARVTAWCLRFAKNCRHPSKQRQEELTIEELNKAELYWMKTVQNETFRDEKSLLMKGKLSENSRLIHLTPFIDEFGVMRVGGRLQQSNLLYQHKHPAILPNKHNITDLIIQGEHKHQWHAGVEQTLAAL</sequence>
<dbReference type="Pfam" id="PF05380">
    <property type="entry name" value="Peptidase_A17"/>
    <property type="match status" value="1"/>
</dbReference>
<dbReference type="EMBL" id="JYDV01000008">
    <property type="protein sequence ID" value="KRZ43781.1"/>
    <property type="molecule type" value="Genomic_DNA"/>
</dbReference>
<dbReference type="InterPro" id="IPR008042">
    <property type="entry name" value="Retrotrans_Pao"/>
</dbReference>
<name>A0A0V1KA44_TRIPS</name>
<dbReference type="PANTHER" id="PTHR47331">
    <property type="entry name" value="PHD-TYPE DOMAIN-CONTAINING PROTEIN"/>
    <property type="match status" value="1"/>
</dbReference>
<dbReference type="AlphaFoldDB" id="A0A0V1KA44"/>
<dbReference type="InterPro" id="IPR036397">
    <property type="entry name" value="RNaseH_sf"/>
</dbReference>
<proteinExistence type="predicted"/>